<evidence type="ECO:0000313" key="3">
    <source>
        <dbReference type="Proteomes" id="UP000254841"/>
    </source>
</evidence>
<dbReference type="EMBL" id="UGHV01000001">
    <property type="protein sequence ID" value="STO97540.1"/>
    <property type="molecule type" value="Genomic_DNA"/>
</dbReference>
<proteinExistence type="predicted"/>
<evidence type="ECO:0000313" key="2">
    <source>
        <dbReference type="EMBL" id="STO97540.1"/>
    </source>
</evidence>
<feature type="signal peptide" evidence="1">
    <location>
        <begin position="1"/>
        <end position="22"/>
    </location>
</feature>
<dbReference type="OrthoDB" id="5338450at2"/>
<dbReference type="Proteomes" id="UP000254841">
    <property type="component" value="Unassembled WGS sequence"/>
</dbReference>
<keyword evidence="1" id="KW-0732">Signal</keyword>
<gene>
    <name evidence="2" type="ORF">NCTC12410_01372</name>
</gene>
<accession>A0A377J517</accession>
<reference evidence="2 3" key="1">
    <citation type="submission" date="2018-06" db="EMBL/GenBank/DDBJ databases">
        <authorList>
            <consortium name="Pathogen Informatics"/>
            <person name="Doyle S."/>
        </authorList>
    </citation>
    <scope>NUCLEOTIDE SEQUENCE [LARGE SCALE GENOMIC DNA]</scope>
    <source>
        <strain evidence="2 3">NCTC12410</strain>
    </source>
</reference>
<evidence type="ECO:0000256" key="1">
    <source>
        <dbReference type="SAM" id="SignalP"/>
    </source>
</evidence>
<protein>
    <submittedName>
        <fullName evidence="2">Periplasmic protein</fullName>
    </submittedName>
</protein>
<feature type="chain" id="PRO_5016895773" evidence="1">
    <location>
        <begin position="23"/>
        <end position="274"/>
    </location>
</feature>
<dbReference type="RefSeq" id="WP_115011774.1">
    <property type="nucleotide sequence ID" value="NZ_UGHV01000001.1"/>
</dbReference>
<sequence>MRAIHKLICALFCLVYSGFIYADVIDTKIQELIGTTTYTQNKNFIDTIFANKAKFYLENNTPNIGAIIYELKNNGLLMLKFPQPMELQISFESKSSLIALSYTLNSLLSSMGYSYFMVSQASRVQGKSLLSYSLITEHALDPIILYRELQKRGFFLQDIARKDINQWSYTVQAQNLQIFNAKTLTPNNTLALREVSGQYWLNTPQSGILQITASPKWTPRIICYDKNLEITQAIIEGNQKSSMSLRLDSASAFVMITDAENPDLIKQIEVKLGS</sequence>
<dbReference type="AlphaFoldDB" id="A0A377J517"/>
<name>A0A377J517_9HELI</name>
<organism evidence="2 3">
    <name type="scientific">Helicobacter canis</name>
    <dbReference type="NCBI Taxonomy" id="29419"/>
    <lineage>
        <taxon>Bacteria</taxon>
        <taxon>Pseudomonadati</taxon>
        <taxon>Campylobacterota</taxon>
        <taxon>Epsilonproteobacteria</taxon>
        <taxon>Campylobacterales</taxon>
        <taxon>Helicobacteraceae</taxon>
        <taxon>Helicobacter</taxon>
    </lineage>
</organism>